<protein>
    <recommendedName>
        <fullName evidence="2">C-type lectin domain-containing protein</fullName>
    </recommendedName>
</protein>
<evidence type="ECO:0000313" key="4">
    <source>
        <dbReference type="Proteomes" id="UP001153620"/>
    </source>
</evidence>
<dbReference type="InterPro" id="IPR001304">
    <property type="entry name" value="C-type_lectin-like"/>
</dbReference>
<dbReference type="InterPro" id="IPR016186">
    <property type="entry name" value="C-type_lectin-like/link_sf"/>
</dbReference>
<name>A0A9N9WSR7_9DIPT</name>
<gene>
    <name evidence="3" type="ORF">CHIRRI_LOCUS10488</name>
</gene>
<dbReference type="Gene3D" id="3.10.100.10">
    <property type="entry name" value="Mannose-Binding Protein A, subunit A"/>
    <property type="match status" value="1"/>
</dbReference>
<dbReference type="EMBL" id="OU895879">
    <property type="protein sequence ID" value="CAG9807642.1"/>
    <property type="molecule type" value="Genomic_DNA"/>
</dbReference>
<dbReference type="AlphaFoldDB" id="A0A9N9WSR7"/>
<feature type="signal peptide" evidence="1">
    <location>
        <begin position="1"/>
        <end position="15"/>
    </location>
</feature>
<evidence type="ECO:0000313" key="3">
    <source>
        <dbReference type="EMBL" id="CAG9807642.1"/>
    </source>
</evidence>
<dbReference type="OrthoDB" id="7715894at2759"/>
<keyword evidence="4" id="KW-1185">Reference proteome</keyword>
<proteinExistence type="predicted"/>
<organism evidence="3 4">
    <name type="scientific">Chironomus riparius</name>
    <dbReference type="NCBI Taxonomy" id="315576"/>
    <lineage>
        <taxon>Eukaryota</taxon>
        <taxon>Metazoa</taxon>
        <taxon>Ecdysozoa</taxon>
        <taxon>Arthropoda</taxon>
        <taxon>Hexapoda</taxon>
        <taxon>Insecta</taxon>
        <taxon>Pterygota</taxon>
        <taxon>Neoptera</taxon>
        <taxon>Endopterygota</taxon>
        <taxon>Diptera</taxon>
        <taxon>Nematocera</taxon>
        <taxon>Chironomoidea</taxon>
        <taxon>Chironomidae</taxon>
        <taxon>Chironominae</taxon>
        <taxon>Chironomus</taxon>
    </lineage>
</organism>
<evidence type="ECO:0000259" key="2">
    <source>
        <dbReference type="PROSITE" id="PS50041"/>
    </source>
</evidence>
<feature type="chain" id="PRO_5040184049" description="C-type lectin domain-containing protein" evidence="1">
    <location>
        <begin position="16"/>
        <end position="176"/>
    </location>
</feature>
<accession>A0A9N9WSR7</accession>
<dbReference type="SUPFAM" id="SSF56436">
    <property type="entry name" value="C-type lectin-like"/>
    <property type="match status" value="1"/>
</dbReference>
<reference evidence="3" key="1">
    <citation type="submission" date="2022-01" db="EMBL/GenBank/DDBJ databases">
        <authorList>
            <person name="King R."/>
        </authorList>
    </citation>
    <scope>NUCLEOTIDE SEQUENCE</scope>
</reference>
<keyword evidence="1" id="KW-0732">Signal</keyword>
<dbReference type="InterPro" id="IPR016187">
    <property type="entry name" value="CTDL_fold"/>
</dbReference>
<dbReference type="Proteomes" id="UP001153620">
    <property type="component" value="Chromosome 3"/>
</dbReference>
<dbReference type="CDD" id="cd00037">
    <property type="entry name" value="CLECT"/>
    <property type="match status" value="1"/>
</dbReference>
<feature type="domain" description="C-type lectin" evidence="2">
    <location>
        <begin position="40"/>
        <end position="159"/>
    </location>
</feature>
<dbReference type="Pfam" id="PF00059">
    <property type="entry name" value="Lectin_C"/>
    <property type="match status" value="1"/>
</dbReference>
<evidence type="ECO:0000256" key="1">
    <source>
        <dbReference type="SAM" id="SignalP"/>
    </source>
</evidence>
<sequence length="176" mass="20574">MKFLVFIAFLPLIISIEESTKHPFEHLGSYQQSDDVSKEYFYSGNIHATWLKAAELCEIFGMKLLTFNDTKEDENFRTKFESFFDGRDSFIFIGANTTESGTKTNWNWMNGEKINFDIKWGKKQPNADENNEFCLCFDEAKPLLYHDISCDEKCPFVCHEEWHYKKMKVKVSGSAL</sequence>
<reference evidence="3" key="2">
    <citation type="submission" date="2022-10" db="EMBL/GenBank/DDBJ databases">
        <authorList>
            <consortium name="ENA_rothamsted_submissions"/>
            <consortium name="culmorum"/>
            <person name="King R."/>
        </authorList>
    </citation>
    <scope>NUCLEOTIDE SEQUENCE</scope>
</reference>
<dbReference type="PROSITE" id="PS50041">
    <property type="entry name" value="C_TYPE_LECTIN_2"/>
    <property type="match status" value="1"/>
</dbReference>
<dbReference type="SMART" id="SM00034">
    <property type="entry name" value="CLECT"/>
    <property type="match status" value="1"/>
</dbReference>